<reference evidence="2 3" key="1">
    <citation type="submission" date="2018-03" db="EMBL/GenBank/DDBJ databases">
        <title>Whole genome sequencing of Histamine producing bacteria.</title>
        <authorList>
            <person name="Butler K."/>
        </authorList>
    </citation>
    <scope>NUCLEOTIDE SEQUENCE [LARGE SCALE GENOMIC DNA]</scope>
    <source>
        <strain evidence="2 3">BS2</strain>
    </source>
</reference>
<dbReference type="EMBL" id="PYMK01000033">
    <property type="protein sequence ID" value="PSU23315.1"/>
    <property type="molecule type" value="Genomic_DNA"/>
</dbReference>
<sequence length="286" mass="33972">MKAEIEFFRVLSMFGIIYFHSGYQHFKFVAYGGLVFFTVTAVFFYLQSDKKVNINRYIIPWSFWFLFYAIFSYLVNGYVFHNETNIFTMVFASPSLHLWFVPFISILFLFFGFFPYIFFNKLIGLFSCWFSIFLIVTYSQWDTSELTLPLAQYFHIIPAVLIAISFYSYTYNNDKYIMVSLFLLYGIVFLLIIFNNSNYAITYFFGLLPCLYLLKSKFIISKDSFLFKVSSSTFGVYFVHIFMFSFFRYFGLEGLFLLLSVFVCSYIGVFFSRRILPHKVTTFLFG</sequence>
<feature type="transmembrane region" description="Helical" evidence="1">
    <location>
        <begin position="232"/>
        <end position="250"/>
    </location>
</feature>
<evidence type="ECO:0000313" key="2">
    <source>
        <dbReference type="EMBL" id="PSU23315.1"/>
    </source>
</evidence>
<feature type="transmembrane region" description="Helical" evidence="1">
    <location>
        <begin position="96"/>
        <end position="117"/>
    </location>
</feature>
<feature type="transmembrane region" description="Helical" evidence="1">
    <location>
        <begin position="256"/>
        <end position="276"/>
    </location>
</feature>
<keyword evidence="1" id="KW-0472">Membrane</keyword>
<keyword evidence="1" id="KW-1133">Transmembrane helix</keyword>
<feature type="transmembrane region" description="Helical" evidence="1">
    <location>
        <begin position="153"/>
        <end position="169"/>
    </location>
</feature>
<feature type="transmembrane region" description="Helical" evidence="1">
    <location>
        <begin position="58"/>
        <end position="76"/>
    </location>
</feature>
<proteinExistence type="predicted"/>
<comment type="caution">
    <text evidence="2">The sequence shown here is derived from an EMBL/GenBank/DDBJ whole genome shotgun (WGS) entry which is preliminary data.</text>
</comment>
<dbReference type="AlphaFoldDB" id="A0A2T3IET1"/>
<evidence type="ECO:0000313" key="3">
    <source>
        <dbReference type="Proteomes" id="UP000240254"/>
    </source>
</evidence>
<gene>
    <name evidence="2" type="ORF">CTM88_19980</name>
</gene>
<accession>A0A2T3IET1</accession>
<name>A0A2T3IET1_9GAMM</name>
<dbReference type="RefSeq" id="WP_107204632.1">
    <property type="nucleotide sequence ID" value="NZ_PYMK01000033.1"/>
</dbReference>
<dbReference type="Proteomes" id="UP000240254">
    <property type="component" value="Unassembled WGS sequence"/>
</dbReference>
<feature type="transmembrane region" description="Helical" evidence="1">
    <location>
        <begin position="176"/>
        <end position="194"/>
    </location>
</feature>
<protein>
    <recommendedName>
        <fullName evidence="4">Acyltransferase 3 domain-containing protein</fullName>
    </recommendedName>
</protein>
<feature type="transmembrane region" description="Helical" evidence="1">
    <location>
        <begin position="29"/>
        <end position="46"/>
    </location>
</feature>
<evidence type="ECO:0000256" key="1">
    <source>
        <dbReference type="SAM" id="Phobius"/>
    </source>
</evidence>
<feature type="transmembrane region" description="Helical" evidence="1">
    <location>
        <begin position="7"/>
        <end position="23"/>
    </location>
</feature>
<organism evidence="2 3">
    <name type="scientific">Photobacterium aquimaris</name>
    <dbReference type="NCBI Taxonomy" id="512643"/>
    <lineage>
        <taxon>Bacteria</taxon>
        <taxon>Pseudomonadati</taxon>
        <taxon>Pseudomonadota</taxon>
        <taxon>Gammaproteobacteria</taxon>
        <taxon>Vibrionales</taxon>
        <taxon>Vibrionaceae</taxon>
        <taxon>Photobacterium</taxon>
    </lineage>
</organism>
<keyword evidence="1" id="KW-0812">Transmembrane</keyword>
<feature type="transmembrane region" description="Helical" evidence="1">
    <location>
        <begin position="122"/>
        <end position="141"/>
    </location>
</feature>
<feature type="transmembrane region" description="Helical" evidence="1">
    <location>
        <begin position="200"/>
        <end position="220"/>
    </location>
</feature>
<evidence type="ECO:0008006" key="4">
    <source>
        <dbReference type="Google" id="ProtNLM"/>
    </source>
</evidence>